<proteinExistence type="predicted"/>
<gene>
    <name evidence="1" type="ORF">BVRB_9g206050</name>
</gene>
<evidence type="ECO:0000313" key="1">
    <source>
        <dbReference type="EMBL" id="KMT02288.1"/>
    </source>
</evidence>
<dbReference type="Gramene" id="KMT02288">
    <property type="protein sequence ID" value="KMT02288"/>
    <property type="gene ID" value="BVRB_9g206050"/>
</dbReference>
<reference evidence="1 2" key="1">
    <citation type="journal article" date="2014" name="Nature">
        <title>The genome of the recently domesticated crop plant sugar beet (Beta vulgaris).</title>
        <authorList>
            <person name="Dohm J.C."/>
            <person name="Minoche A.E."/>
            <person name="Holtgrawe D."/>
            <person name="Capella-Gutierrez S."/>
            <person name="Zakrzewski F."/>
            <person name="Tafer H."/>
            <person name="Rupp O."/>
            <person name="Sorensen T.R."/>
            <person name="Stracke R."/>
            <person name="Reinhardt R."/>
            <person name="Goesmann A."/>
            <person name="Kraft T."/>
            <person name="Schulz B."/>
            <person name="Stadler P.F."/>
            <person name="Schmidt T."/>
            <person name="Gabaldon T."/>
            <person name="Lehrach H."/>
            <person name="Weisshaar B."/>
            <person name="Himmelbauer H."/>
        </authorList>
    </citation>
    <scope>NUCLEOTIDE SEQUENCE [LARGE SCALE GENOMIC DNA]</scope>
    <source>
        <tissue evidence="1">Taproot</tissue>
    </source>
</reference>
<organism evidence="1 2">
    <name type="scientific">Beta vulgaris subsp. vulgaris</name>
    <name type="common">Beet</name>
    <dbReference type="NCBI Taxonomy" id="3555"/>
    <lineage>
        <taxon>Eukaryota</taxon>
        <taxon>Viridiplantae</taxon>
        <taxon>Streptophyta</taxon>
        <taxon>Embryophyta</taxon>
        <taxon>Tracheophyta</taxon>
        <taxon>Spermatophyta</taxon>
        <taxon>Magnoliopsida</taxon>
        <taxon>eudicotyledons</taxon>
        <taxon>Gunneridae</taxon>
        <taxon>Pentapetalae</taxon>
        <taxon>Caryophyllales</taxon>
        <taxon>Chenopodiaceae</taxon>
        <taxon>Betoideae</taxon>
        <taxon>Beta</taxon>
    </lineage>
</organism>
<name>A0A0J8BQR8_BETVV</name>
<dbReference type="EMBL" id="KQ090177">
    <property type="protein sequence ID" value="KMT02288.1"/>
    <property type="molecule type" value="Genomic_DNA"/>
</dbReference>
<accession>A0A0J8BQR8</accession>
<protein>
    <submittedName>
        <fullName evidence="1">Uncharacterized protein</fullName>
    </submittedName>
</protein>
<keyword evidence="2" id="KW-1185">Reference proteome</keyword>
<dbReference type="Proteomes" id="UP000035740">
    <property type="component" value="Chromosome 9"/>
</dbReference>
<sequence>MHSLGYNLIFCFGRLQLPSLLVVAGQILQELVQYLLLYPSLELFTTI</sequence>
<evidence type="ECO:0000313" key="2">
    <source>
        <dbReference type="Proteomes" id="UP000035740"/>
    </source>
</evidence>
<dbReference type="AlphaFoldDB" id="A0A0J8BQR8"/>